<evidence type="ECO:0000256" key="4">
    <source>
        <dbReference type="ARBA" id="ARBA00023157"/>
    </source>
</evidence>
<dbReference type="Gene3D" id="3.40.30.10">
    <property type="entry name" value="Glutaredoxin"/>
    <property type="match status" value="1"/>
</dbReference>
<dbReference type="GO" id="GO:0045454">
    <property type="term" value="P:cell redox homeostasis"/>
    <property type="evidence" value="ECO:0007669"/>
    <property type="project" value="TreeGrafter"/>
</dbReference>
<dbReference type="GO" id="GO:0015035">
    <property type="term" value="F:protein-disulfide reductase activity"/>
    <property type="evidence" value="ECO:0007669"/>
    <property type="project" value="UniProtKB-UniRule"/>
</dbReference>
<evidence type="ECO:0000313" key="11">
    <source>
        <dbReference type="EMBL" id="ATB27142.1"/>
    </source>
</evidence>
<feature type="disulfide bond" description="Redox-active" evidence="9">
    <location>
        <begin position="34"/>
        <end position="37"/>
    </location>
</feature>
<dbReference type="Pfam" id="PF00085">
    <property type="entry name" value="Thioredoxin"/>
    <property type="match status" value="1"/>
</dbReference>
<feature type="active site" description="Nucleophile" evidence="8">
    <location>
        <position position="37"/>
    </location>
</feature>
<dbReference type="InterPro" id="IPR005746">
    <property type="entry name" value="Thioredoxin"/>
</dbReference>
<keyword evidence="12" id="KW-1185">Reference proteome</keyword>
<dbReference type="OrthoDB" id="9790390at2"/>
<keyword evidence="3" id="KW-0249">Electron transport</keyword>
<dbReference type="PANTHER" id="PTHR45663">
    <property type="entry name" value="GEO12009P1"/>
    <property type="match status" value="1"/>
</dbReference>
<gene>
    <name evidence="11" type="ORF">MEBOL_000580</name>
</gene>
<organism evidence="11 12">
    <name type="scientific">Melittangium boletus DSM 14713</name>
    <dbReference type="NCBI Taxonomy" id="1294270"/>
    <lineage>
        <taxon>Bacteria</taxon>
        <taxon>Pseudomonadati</taxon>
        <taxon>Myxococcota</taxon>
        <taxon>Myxococcia</taxon>
        <taxon>Myxococcales</taxon>
        <taxon>Cystobacterineae</taxon>
        <taxon>Archangiaceae</taxon>
        <taxon>Melittangium</taxon>
    </lineage>
</organism>
<dbReference type="Proteomes" id="UP000217289">
    <property type="component" value="Chromosome"/>
</dbReference>
<feature type="site" description="Contributes to redox potential value" evidence="8">
    <location>
        <position position="36"/>
    </location>
</feature>
<keyword evidence="4 9" id="KW-1015">Disulfide bond</keyword>
<keyword evidence="2" id="KW-0813">Transport</keyword>
<dbReference type="PRINTS" id="PR00421">
    <property type="entry name" value="THIOREDOXIN"/>
</dbReference>
<dbReference type="PANTHER" id="PTHR45663:SF11">
    <property type="entry name" value="GEO12009P1"/>
    <property type="match status" value="1"/>
</dbReference>
<dbReference type="PIRSF" id="PIRSF000077">
    <property type="entry name" value="Thioredoxin"/>
    <property type="match status" value="1"/>
</dbReference>
<evidence type="ECO:0000313" key="12">
    <source>
        <dbReference type="Proteomes" id="UP000217289"/>
    </source>
</evidence>
<dbReference type="AlphaFoldDB" id="A0A250I7K4"/>
<evidence type="ECO:0000256" key="9">
    <source>
        <dbReference type="PIRSR" id="PIRSR000077-4"/>
    </source>
</evidence>
<name>A0A250I7K4_9BACT</name>
<feature type="domain" description="Thioredoxin" evidence="10">
    <location>
        <begin position="1"/>
        <end position="112"/>
    </location>
</feature>
<dbReference type="KEGG" id="mbd:MEBOL_000580"/>
<dbReference type="InterPro" id="IPR036249">
    <property type="entry name" value="Thioredoxin-like_sf"/>
</dbReference>
<feature type="site" description="Deprotonates C-terminal active site Cys" evidence="8">
    <location>
        <position position="28"/>
    </location>
</feature>
<evidence type="ECO:0000256" key="3">
    <source>
        <dbReference type="ARBA" id="ARBA00022982"/>
    </source>
</evidence>
<evidence type="ECO:0000259" key="10">
    <source>
        <dbReference type="PROSITE" id="PS51352"/>
    </source>
</evidence>
<proteinExistence type="inferred from homology"/>
<dbReference type="FunFam" id="3.40.30.10:FF:000001">
    <property type="entry name" value="Thioredoxin"/>
    <property type="match status" value="1"/>
</dbReference>
<evidence type="ECO:0000256" key="7">
    <source>
        <dbReference type="PIRNR" id="PIRNR000077"/>
    </source>
</evidence>
<evidence type="ECO:0000256" key="5">
    <source>
        <dbReference type="ARBA" id="ARBA00023284"/>
    </source>
</evidence>
<keyword evidence="5 9" id="KW-0676">Redox-active center</keyword>
<evidence type="ECO:0000256" key="1">
    <source>
        <dbReference type="ARBA" id="ARBA00008987"/>
    </source>
</evidence>
<dbReference type="CDD" id="cd02947">
    <property type="entry name" value="TRX_family"/>
    <property type="match status" value="1"/>
</dbReference>
<accession>A0A250I7K4</accession>
<dbReference type="GO" id="GO:0005829">
    <property type="term" value="C:cytosol"/>
    <property type="evidence" value="ECO:0007669"/>
    <property type="project" value="TreeGrafter"/>
</dbReference>
<evidence type="ECO:0000256" key="8">
    <source>
        <dbReference type="PIRSR" id="PIRSR000077-1"/>
    </source>
</evidence>
<dbReference type="RefSeq" id="WP_095975987.1">
    <property type="nucleotide sequence ID" value="NZ_CP022163.1"/>
</dbReference>
<dbReference type="PROSITE" id="PS00194">
    <property type="entry name" value="THIOREDOXIN_1"/>
    <property type="match status" value="1"/>
</dbReference>
<dbReference type="InterPro" id="IPR017937">
    <property type="entry name" value="Thioredoxin_CS"/>
</dbReference>
<reference evidence="11 12" key="1">
    <citation type="submission" date="2017-06" db="EMBL/GenBank/DDBJ databases">
        <authorList>
            <person name="Kim H.J."/>
            <person name="Triplett B.A."/>
        </authorList>
    </citation>
    <scope>NUCLEOTIDE SEQUENCE [LARGE SCALE GENOMIC DNA]</scope>
    <source>
        <strain evidence="11 12">DSM 14713</strain>
    </source>
</reference>
<dbReference type="SUPFAM" id="SSF52833">
    <property type="entry name" value="Thioredoxin-like"/>
    <property type="match status" value="1"/>
</dbReference>
<dbReference type="NCBIfam" id="TIGR01068">
    <property type="entry name" value="thioredoxin"/>
    <property type="match status" value="1"/>
</dbReference>
<evidence type="ECO:0000256" key="6">
    <source>
        <dbReference type="NCBIfam" id="TIGR01068"/>
    </source>
</evidence>
<dbReference type="InterPro" id="IPR013766">
    <property type="entry name" value="Thioredoxin_domain"/>
</dbReference>
<sequence>MAGADVLNIGDGNFKKEVLESKEPVLVDFWATWCAPCRAIAPSVEALATQYKGQVKVTKVNIDENQGTAQDYGIRSIPTLLVFKGGKVVEQIVGAVPKARIEDALKKAVAAN</sequence>
<feature type="site" description="Contributes to redox potential value" evidence="8">
    <location>
        <position position="35"/>
    </location>
</feature>
<protein>
    <recommendedName>
        <fullName evidence="6 7">Thioredoxin</fullName>
    </recommendedName>
</protein>
<comment type="similarity">
    <text evidence="1 7">Belongs to the thioredoxin family.</text>
</comment>
<dbReference type="EMBL" id="CP022163">
    <property type="protein sequence ID" value="ATB27142.1"/>
    <property type="molecule type" value="Genomic_DNA"/>
</dbReference>
<dbReference type="PROSITE" id="PS51352">
    <property type="entry name" value="THIOREDOXIN_2"/>
    <property type="match status" value="1"/>
</dbReference>
<evidence type="ECO:0000256" key="2">
    <source>
        <dbReference type="ARBA" id="ARBA00022448"/>
    </source>
</evidence>
<feature type="active site" description="Nucleophile" evidence="8">
    <location>
        <position position="34"/>
    </location>
</feature>